<keyword evidence="1" id="KW-0812">Transmembrane</keyword>
<evidence type="ECO:0000313" key="3">
    <source>
        <dbReference type="EMBL" id="KAJ8019830.1"/>
    </source>
</evidence>
<proteinExistence type="predicted"/>
<feature type="transmembrane region" description="Helical" evidence="1">
    <location>
        <begin position="76"/>
        <end position="100"/>
    </location>
</feature>
<sequence>MEELLKELLSYLYMRRGIIFAILAALCYTGNSFLMKVSTQTNDSVQLVVVISLVIILCSLFFVVSKGISPPDEIEYYFWLLLSGISTSSYVIFFSFAVSFTEVGDALTVTYASLVIVGIMSWIMLKEAPRFLDIVFSILAFVGVAFIARPQFIFFTDERSAQKRGDDMLGIAFAFGSAVAISFSLTILRKQSHFGIHVYYPILSGGIVNLITSVALALLLHRGVYQSLVEWLLSIGAGLCYFFAQVIFVFCLRNGTSHSSECYPHHGYYSSIYTAICDFRRTSTVDIVCWSSLHFIGLYRHHAE</sequence>
<reference evidence="3" key="1">
    <citation type="submission" date="2021-10" db="EMBL/GenBank/DDBJ databases">
        <title>Tropical sea cucumber genome reveals ecological adaptation and Cuvierian tubules defense mechanism.</title>
        <authorList>
            <person name="Chen T."/>
        </authorList>
    </citation>
    <scope>NUCLEOTIDE SEQUENCE</scope>
    <source>
        <strain evidence="3">Nanhai2018</strain>
        <tissue evidence="3">Muscle</tissue>
    </source>
</reference>
<feature type="transmembrane region" description="Helical" evidence="1">
    <location>
        <begin position="168"/>
        <end position="188"/>
    </location>
</feature>
<name>A0A9Q0YEC4_HOLLE</name>
<feature type="domain" description="EamA" evidence="2">
    <location>
        <begin position="16"/>
        <end position="148"/>
    </location>
</feature>
<evidence type="ECO:0000313" key="4">
    <source>
        <dbReference type="Proteomes" id="UP001152320"/>
    </source>
</evidence>
<protein>
    <submittedName>
        <fullName evidence="3">Solute carrier family 35 member G1</fullName>
    </submittedName>
</protein>
<dbReference type="InterPro" id="IPR037185">
    <property type="entry name" value="EmrE-like"/>
</dbReference>
<dbReference type="InterPro" id="IPR000620">
    <property type="entry name" value="EamA_dom"/>
</dbReference>
<feature type="transmembrane region" description="Helical" evidence="1">
    <location>
        <begin position="200"/>
        <end position="219"/>
    </location>
</feature>
<feature type="transmembrane region" description="Helical" evidence="1">
    <location>
        <begin position="106"/>
        <end position="124"/>
    </location>
</feature>
<dbReference type="AlphaFoldDB" id="A0A9Q0YEC4"/>
<dbReference type="EMBL" id="JAIZAY010000023">
    <property type="protein sequence ID" value="KAJ8019830.1"/>
    <property type="molecule type" value="Genomic_DNA"/>
</dbReference>
<dbReference type="SUPFAM" id="SSF103481">
    <property type="entry name" value="Multidrug resistance efflux transporter EmrE"/>
    <property type="match status" value="1"/>
</dbReference>
<organism evidence="3 4">
    <name type="scientific">Holothuria leucospilota</name>
    <name type="common">Black long sea cucumber</name>
    <name type="synonym">Mertensiothuria leucospilota</name>
    <dbReference type="NCBI Taxonomy" id="206669"/>
    <lineage>
        <taxon>Eukaryota</taxon>
        <taxon>Metazoa</taxon>
        <taxon>Echinodermata</taxon>
        <taxon>Eleutherozoa</taxon>
        <taxon>Echinozoa</taxon>
        <taxon>Holothuroidea</taxon>
        <taxon>Aspidochirotacea</taxon>
        <taxon>Aspidochirotida</taxon>
        <taxon>Holothuriidae</taxon>
        <taxon>Holothuria</taxon>
    </lineage>
</organism>
<keyword evidence="1" id="KW-0472">Membrane</keyword>
<evidence type="ECO:0000259" key="2">
    <source>
        <dbReference type="Pfam" id="PF00892"/>
    </source>
</evidence>
<dbReference type="Pfam" id="PF00892">
    <property type="entry name" value="EamA"/>
    <property type="match status" value="1"/>
</dbReference>
<accession>A0A9Q0YEC4</accession>
<feature type="transmembrane region" description="Helical" evidence="1">
    <location>
        <begin position="45"/>
        <end position="64"/>
    </location>
</feature>
<gene>
    <name evidence="3" type="ORF">HOLleu_41584</name>
</gene>
<feature type="transmembrane region" description="Helical" evidence="1">
    <location>
        <begin position="231"/>
        <end position="252"/>
    </location>
</feature>
<comment type="caution">
    <text evidence="3">The sequence shown here is derived from an EMBL/GenBank/DDBJ whole genome shotgun (WGS) entry which is preliminary data.</text>
</comment>
<evidence type="ECO:0000256" key="1">
    <source>
        <dbReference type="SAM" id="Phobius"/>
    </source>
</evidence>
<dbReference type="PANTHER" id="PTHR22911">
    <property type="entry name" value="ACYL-MALONYL CONDENSING ENZYME-RELATED"/>
    <property type="match status" value="1"/>
</dbReference>
<feature type="transmembrane region" description="Helical" evidence="1">
    <location>
        <begin position="12"/>
        <end position="33"/>
    </location>
</feature>
<feature type="transmembrane region" description="Helical" evidence="1">
    <location>
        <begin position="131"/>
        <end position="148"/>
    </location>
</feature>
<dbReference type="OrthoDB" id="306876at2759"/>
<keyword evidence="1" id="KW-1133">Transmembrane helix</keyword>
<dbReference type="GO" id="GO:0016020">
    <property type="term" value="C:membrane"/>
    <property type="evidence" value="ECO:0007669"/>
    <property type="project" value="InterPro"/>
</dbReference>
<dbReference type="Proteomes" id="UP001152320">
    <property type="component" value="Chromosome 23"/>
</dbReference>
<keyword evidence="4" id="KW-1185">Reference proteome</keyword>